<dbReference type="RefSeq" id="WP_347924027.1">
    <property type="nucleotide sequence ID" value="NZ_CP157199.1"/>
</dbReference>
<name>A0AAU7BTI1_9FLAO</name>
<keyword evidence="2" id="KW-0489">Methyltransferase</keyword>
<sequence length="223" mass="25305">MKLNSTKKIKKPWPTKDAMQQVYENNLWGGENTVFYSGVGSHHPEIVNLYIDVLTSFLTSFKNPLIVCDLGCGDFNVGKELVKHTKVYYAIDIVKNLIEHNKKAFQKANLEFHCLDISKDDLPAGDCAIVRQVLQHLSNTEVQRILTKLSHFKYVIVTEHIPSKDFLPNKDIISGQGIRLKKQSGINLLASPFNFKIKESKQLLSIPLSDNKGLIVTTFYKVF</sequence>
<dbReference type="Pfam" id="PF13649">
    <property type="entry name" value="Methyltransf_25"/>
    <property type="match status" value="1"/>
</dbReference>
<dbReference type="SUPFAM" id="SSF53335">
    <property type="entry name" value="S-adenosyl-L-methionine-dependent methyltransferases"/>
    <property type="match status" value="1"/>
</dbReference>
<dbReference type="GO" id="GO:0032259">
    <property type="term" value="P:methylation"/>
    <property type="evidence" value="ECO:0007669"/>
    <property type="project" value="UniProtKB-KW"/>
</dbReference>
<dbReference type="EC" id="2.1.-.-" evidence="2"/>
<protein>
    <submittedName>
        <fullName evidence="2">Class I SAM-dependent methyltransferase</fullName>
        <ecNumber evidence="2">2.1.-.-</ecNumber>
    </submittedName>
</protein>
<dbReference type="GO" id="GO:0008168">
    <property type="term" value="F:methyltransferase activity"/>
    <property type="evidence" value="ECO:0007669"/>
    <property type="project" value="UniProtKB-KW"/>
</dbReference>
<proteinExistence type="predicted"/>
<feature type="domain" description="Methyltransferase" evidence="1">
    <location>
        <begin position="67"/>
        <end position="149"/>
    </location>
</feature>
<dbReference type="Gene3D" id="3.40.50.150">
    <property type="entry name" value="Vaccinia Virus protein VP39"/>
    <property type="match status" value="1"/>
</dbReference>
<evidence type="ECO:0000259" key="1">
    <source>
        <dbReference type="Pfam" id="PF13649"/>
    </source>
</evidence>
<keyword evidence="2" id="KW-0808">Transferase</keyword>
<dbReference type="InterPro" id="IPR041698">
    <property type="entry name" value="Methyltransf_25"/>
</dbReference>
<accession>A0AAU7BTI1</accession>
<gene>
    <name evidence="2" type="ORF">ABGB03_00840</name>
</gene>
<dbReference type="InterPro" id="IPR029063">
    <property type="entry name" value="SAM-dependent_MTases_sf"/>
</dbReference>
<reference evidence="2" key="1">
    <citation type="submission" date="2024-05" db="EMBL/GenBank/DDBJ databases">
        <title>Pontimicrobium maritimus sp. nov., isolated form sea water.</title>
        <authorList>
            <person name="Muhammad N."/>
            <person name="Vuong T.Q."/>
            <person name="Han H.L."/>
            <person name="Kim S.-G."/>
        </authorList>
    </citation>
    <scope>NUCLEOTIDE SEQUENCE</scope>
    <source>
        <strain evidence="2">SW4</strain>
    </source>
</reference>
<dbReference type="AlphaFoldDB" id="A0AAU7BTI1"/>
<dbReference type="CDD" id="cd02440">
    <property type="entry name" value="AdoMet_MTases"/>
    <property type="match status" value="1"/>
</dbReference>
<organism evidence="2">
    <name type="scientific">Pontimicrobium sp. SW4</name>
    <dbReference type="NCBI Taxonomy" id="3153519"/>
    <lineage>
        <taxon>Bacteria</taxon>
        <taxon>Pseudomonadati</taxon>
        <taxon>Bacteroidota</taxon>
        <taxon>Flavobacteriia</taxon>
        <taxon>Flavobacteriales</taxon>
        <taxon>Flavobacteriaceae</taxon>
        <taxon>Pontimicrobium</taxon>
    </lineage>
</organism>
<dbReference type="EMBL" id="CP157199">
    <property type="protein sequence ID" value="XBG61467.1"/>
    <property type="molecule type" value="Genomic_DNA"/>
</dbReference>
<evidence type="ECO:0000313" key="2">
    <source>
        <dbReference type="EMBL" id="XBG61467.1"/>
    </source>
</evidence>